<dbReference type="EMBL" id="CH933809">
    <property type="protein sequence ID" value="EDW17739.1"/>
    <property type="molecule type" value="Genomic_DNA"/>
</dbReference>
<dbReference type="eggNOG" id="ENOG502SAYN">
    <property type="taxonomic scope" value="Eukaryota"/>
</dbReference>
<evidence type="ECO:0000256" key="1">
    <source>
        <dbReference type="SAM" id="Coils"/>
    </source>
</evidence>
<gene>
    <name evidence="2" type="primary">Dmoj\GI12840</name>
    <name evidence="2" type="ORF">Dmoj_GI12840</name>
</gene>
<accession>B4KYM5</accession>
<dbReference type="KEGG" id="dmo:Dmoj_GI12840"/>
<dbReference type="Proteomes" id="UP000009192">
    <property type="component" value="Unassembled WGS sequence"/>
</dbReference>
<sequence length="688" mass="78399">MKKATEANASDGKALHFQVLCKYEVRQDLVHDFVSYTNDGNCISLLGSKAELVTLELSCKLSHQLPFPYVVTSWKCENKIRPLDLLAEQVNLQYIYESGNVLEQQHISLDSVYTAIYSQDVPVPNLIAAKLADHLLPDGQMLMATLNSYGALHLLTKRPEQPAWEHYKNGLDVVATLRDKLQRPYEVPAAKIKTFRHYQAYMDRSWITMLAWRSVEGGEYVLVLGTAAGSIWTLTLCNNASTILAHSELQTLLGRICFMQSYEDLLLVSDNNGLVHLYRFSATEGEGLCLVKTLWLRPDHLGLQQAVITHCPTRDCYYIACCKAAHLLIWCMPRQASGKWLETRLHVGGMKITGFCAVANNNYALVTARGQLCLVELSHKPGQLSTSMRSVNVDDTKNELPIGLWCSPNKNFITILSTRNKEYLFNKAIRRNLVYAHVCKIEESNALAQLDRCLTPSVSMNNWKDLLVEVRLDIFQRTKLDEYLSYAPIDAFAFENVATEARLQQLQLKYHVLDAIITVQRDQRNPSLLEQTEQEFHLLLNMIELTHMRLRLQYLSEQKKLTKFQRQSAQCQLAASERIRQQLKQQLLGEKATHVATKSALLVEMEEQFEQLQVKLNMKEIRITLEDPNLLCAISYMQLSPSLERHYCTLCGRQVLLEKQLLLELYPPGSTLLCPYCHGSYALELLDA</sequence>
<reference evidence="2 3" key="1">
    <citation type="journal article" date="2007" name="Nature">
        <title>Evolution of genes and genomes on the Drosophila phylogeny.</title>
        <authorList>
            <consortium name="Drosophila 12 Genomes Consortium"/>
            <person name="Clark A.G."/>
            <person name="Eisen M.B."/>
            <person name="Smith D.R."/>
            <person name="Bergman C.M."/>
            <person name="Oliver B."/>
            <person name="Markow T.A."/>
            <person name="Kaufman T.C."/>
            <person name="Kellis M."/>
            <person name="Gelbart W."/>
            <person name="Iyer V.N."/>
            <person name="Pollard D.A."/>
            <person name="Sackton T.B."/>
            <person name="Larracuente A.M."/>
            <person name="Singh N.D."/>
            <person name="Abad J.P."/>
            <person name="Abt D.N."/>
            <person name="Adryan B."/>
            <person name="Aguade M."/>
            <person name="Akashi H."/>
            <person name="Anderson W.W."/>
            <person name="Aquadro C.F."/>
            <person name="Ardell D.H."/>
            <person name="Arguello R."/>
            <person name="Artieri C.G."/>
            <person name="Barbash D.A."/>
            <person name="Barker D."/>
            <person name="Barsanti P."/>
            <person name="Batterham P."/>
            <person name="Batzoglou S."/>
            <person name="Begun D."/>
            <person name="Bhutkar A."/>
            <person name="Blanco E."/>
            <person name="Bosak S.A."/>
            <person name="Bradley R.K."/>
            <person name="Brand A.D."/>
            <person name="Brent M.R."/>
            <person name="Brooks A.N."/>
            <person name="Brown R.H."/>
            <person name="Butlin R.K."/>
            <person name="Caggese C."/>
            <person name="Calvi B.R."/>
            <person name="Bernardo de Carvalho A."/>
            <person name="Caspi A."/>
            <person name="Castrezana S."/>
            <person name="Celniker S.E."/>
            <person name="Chang J.L."/>
            <person name="Chapple C."/>
            <person name="Chatterji S."/>
            <person name="Chinwalla A."/>
            <person name="Civetta A."/>
            <person name="Clifton S.W."/>
            <person name="Comeron J.M."/>
            <person name="Costello J.C."/>
            <person name="Coyne J.A."/>
            <person name="Daub J."/>
            <person name="David R.G."/>
            <person name="Delcher A.L."/>
            <person name="Delehaunty K."/>
            <person name="Do C.B."/>
            <person name="Ebling H."/>
            <person name="Edwards K."/>
            <person name="Eickbush T."/>
            <person name="Evans J.D."/>
            <person name="Filipski A."/>
            <person name="Findeiss S."/>
            <person name="Freyhult E."/>
            <person name="Fulton L."/>
            <person name="Fulton R."/>
            <person name="Garcia A.C."/>
            <person name="Gardiner A."/>
            <person name="Garfield D.A."/>
            <person name="Garvin B.E."/>
            <person name="Gibson G."/>
            <person name="Gilbert D."/>
            <person name="Gnerre S."/>
            <person name="Godfrey J."/>
            <person name="Good R."/>
            <person name="Gotea V."/>
            <person name="Gravely B."/>
            <person name="Greenberg A.J."/>
            <person name="Griffiths-Jones S."/>
            <person name="Gross S."/>
            <person name="Guigo R."/>
            <person name="Gustafson E.A."/>
            <person name="Haerty W."/>
            <person name="Hahn M.W."/>
            <person name="Halligan D.L."/>
            <person name="Halpern A.L."/>
            <person name="Halter G.M."/>
            <person name="Han M.V."/>
            <person name="Heger A."/>
            <person name="Hillier L."/>
            <person name="Hinrichs A.S."/>
            <person name="Holmes I."/>
            <person name="Hoskins R.A."/>
            <person name="Hubisz M.J."/>
            <person name="Hultmark D."/>
            <person name="Huntley M.A."/>
            <person name="Jaffe D.B."/>
            <person name="Jagadeeshan S."/>
            <person name="Jeck W.R."/>
            <person name="Johnson J."/>
            <person name="Jones C.D."/>
            <person name="Jordan W.C."/>
            <person name="Karpen G.H."/>
            <person name="Kataoka E."/>
            <person name="Keightley P.D."/>
            <person name="Kheradpour P."/>
            <person name="Kirkness E.F."/>
            <person name="Koerich L.B."/>
            <person name="Kristiansen K."/>
            <person name="Kudrna D."/>
            <person name="Kulathinal R.J."/>
            <person name="Kumar S."/>
            <person name="Kwok R."/>
            <person name="Lander E."/>
            <person name="Langley C.H."/>
            <person name="Lapoint R."/>
            <person name="Lazzaro B.P."/>
            <person name="Lee S.J."/>
            <person name="Levesque L."/>
            <person name="Li R."/>
            <person name="Lin C.F."/>
            <person name="Lin M.F."/>
            <person name="Lindblad-Toh K."/>
            <person name="Llopart A."/>
            <person name="Long M."/>
            <person name="Low L."/>
            <person name="Lozovsky E."/>
            <person name="Lu J."/>
            <person name="Luo M."/>
            <person name="Machado C.A."/>
            <person name="Makalowski W."/>
            <person name="Marzo M."/>
            <person name="Matsuda M."/>
            <person name="Matzkin L."/>
            <person name="McAllister B."/>
            <person name="McBride C.S."/>
            <person name="McKernan B."/>
            <person name="McKernan K."/>
            <person name="Mendez-Lago M."/>
            <person name="Minx P."/>
            <person name="Mollenhauer M.U."/>
            <person name="Montooth K."/>
            <person name="Mount S.M."/>
            <person name="Mu X."/>
            <person name="Myers E."/>
            <person name="Negre B."/>
            <person name="Newfeld S."/>
            <person name="Nielsen R."/>
            <person name="Noor M.A."/>
            <person name="O'Grady P."/>
            <person name="Pachter L."/>
            <person name="Papaceit M."/>
            <person name="Parisi M.J."/>
            <person name="Parisi M."/>
            <person name="Parts L."/>
            <person name="Pedersen J.S."/>
            <person name="Pesole G."/>
            <person name="Phillippy A.M."/>
            <person name="Ponting C.P."/>
            <person name="Pop M."/>
            <person name="Porcelli D."/>
            <person name="Powell J.R."/>
            <person name="Prohaska S."/>
            <person name="Pruitt K."/>
            <person name="Puig M."/>
            <person name="Quesneville H."/>
            <person name="Ram K.R."/>
            <person name="Rand D."/>
            <person name="Rasmussen M.D."/>
            <person name="Reed L.K."/>
            <person name="Reenan R."/>
            <person name="Reily A."/>
            <person name="Remington K.A."/>
            <person name="Rieger T.T."/>
            <person name="Ritchie M.G."/>
            <person name="Robin C."/>
            <person name="Rogers Y.H."/>
            <person name="Rohde C."/>
            <person name="Rozas J."/>
            <person name="Rubenfield M.J."/>
            <person name="Ruiz A."/>
            <person name="Russo S."/>
            <person name="Salzberg S.L."/>
            <person name="Sanchez-Gracia A."/>
            <person name="Saranga D.J."/>
            <person name="Sato H."/>
            <person name="Schaeffer S.W."/>
            <person name="Schatz M.C."/>
            <person name="Schlenke T."/>
            <person name="Schwartz R."/>
            <person name="Segarra C."/>
            <person name="Singh R.S."/>
            <person name="Sirot L."/>
            <person name="Sirota M."/>
            <person name="Sisneros N.B."/>
            <person name="Smith C.D."/>
            <person name="Smith T.F."/>
            <person name="Spieth J."/>
            <person name="Stage D.E."/>
            <person name="Stark A."/>
            <person name="Stephan W."/>
            <person name="Strausberg R.L."/>
            <person name="Strempel S."/>
            <person name="Sturgill D."/>
            <person name="Sutton G."/>
            <person name="Sutton G.G."/>
            <person name="Tao W."/>
            <person name="Teichmann S."/>
            <person name="Tobari Y.N."/>
            <person name="Tomimura Y."/>
            <person name="Tsolas J.M."/>
            <person name="Valente V.L."/>
            <person name="Venter E."/>
            <person name="Venter J.C."/>
            <person name="Vicario S."/>
            <person name="Vieira F.G."/>
            <person name="Vilella A.J."/>
            <person name="Villasante A."/>
            <person name="Walenz B."/>
            <person name="Wang J."/>
            <person name="Wasserman M."/>
            <person name="Watts T."/>
            <person name="Wilson D."/>
            <person name="Wilson R.K."/>
            <person name="Wing R.A."/>
            <person name="Wolfner M.F."/>
            <person name="Wong A."/>
            <person name="Wong G.K."/>
            <person name="Wu C.I."/>
            <person name="Wu G."/>
            <person name="Yamamoto D."/>
            <person name="Yang H.P."/>
            <person name="Yang S.P."/>
            <person name="Yorke J.A."/>
            <person name="Yoshida K."/>
            <person name="Zdobnov E."/>
            <person name="Zhang P."/>
            <person name="Zhang Y."/>
            <person name="Zimin A.V."/>
            <person name="Baldwin J."/>
            <person name="Abdouelleil A."/>
            <person name="Abdulkadir J."/>
            <person name="Abebe A."/>
            <person name="Abera B."/>
            <person name="Abreu J."/>
            <person name="Acer S.C."/>
            <person name="Aftuck L."/>
            <person name="Alexander A."/>
            <person name="An P."/>
            <person name="Anderson E."/>
            <person name="Anderson S."/>
            <person name="Arachi H."/>
            <person name="Azer M."/>
            <person name="Bachantsang P."/>
            <person name="Barry A."/>
            <person name="Bayul T."/>
            <person name="Berlin A."/>
            <person name="Bessette D."/>
            <person name="Bloom T."/>
            <person name="Blye J."/>
            <person name="Boguslavskiy L."/>
            <person name="Bonnet C."/>
            <person name="Boukhgalter B."/>
            <person name="Bourzgui I."/>
            <person name="Brown A."/>
            <person name="Cahill P."/>
            <person name="Channer S."/>
            <person name="Cheshatsang Y."/>
            <person name="Chuda L."/>
            <person name="Citroen M."/>
            <person name="Collymore A."/>
            <person name="Cooke P."/>
            <person name="Costello M."/>
            <person name="D'Aco K."/>
            <person name="Daza R."/>
            <person name="De Haan G."/>
            <person name="DeGray S."/>
            <person name="DeMaso C."/>
            <person name="Dhargay N."/>
            <person name="Dooley K."/>
            <person name="Dooley E."/>
            <person name="Doricent M."/>
            <person name="Dorje P."/>
            <person name="Dorjee K."/>
            <person name="Dupes A."/>
            <person name="Elong R."/>
            <person name="Falk J."/>
            <person name="Farina A."/>
            <person name="Faro S."/>
            <person name="Ferguson D."/>
            <person name="Fisher S."/>
            <person name="Foley C.D."/>
            <person name="Franke A."/>
            <person name="Friedrich D."/>
            <person name="Gadbois L."/>
            <person name="Gearin G."/>
            <person name="Gearin C.R."/>
            <person name="Giannoukos G."/>
            <person name="Goode T."/>
            <person name="Graham J."/>
            <person name="Grandbois E."/>
            <person name="Grewal S."/>
            <person name="Gyaltsen K."/>
            <person name="Hafez N."/>
            <person name="Hagos B."/>
            <person name="Hall J."/>
            <person name="Henson C."/>
            <person name="Hollinger A."/>
            <person name="Honan T."/>
            <person name="Huard M.D."/>
            <person name="Hughes L."/>
            <person name="Hurhula B."/>
            <person name="Husby M.E."/>
            <person name="Kamat A."/>
            <person name="Kanga B."/>
            <person name="Kashin S."/>
            <person name="Khazanovich D."/>
            <person name="Kisner P."/>
            <person name="Lance K."/>
            <person name="Lara M."/>
            <person name="Lee W."/>
            <person name="Lennon N."/>
            <person name="Letendre F."/>
            <person name="LeVine R."/>
            <person name="Lipovsky A."/>
            <person name="Liu X."/>
            <person name="Liu J."/>
            <person name="Liu S."/>
            <person name="Lokyitsang T."/>
            <person name="Lokyitsang Y."/>
            <person name="Lubonja R."/>
            <person name="Lui A."/>
            <person name="MacDonald P."/>
            <person name="Magnisalis V."/>
            <person name="Maru K."/>
            <person name="Matthews C."/>
            <person name="McCusker W."/>
            <person name="McDonough S."/>
            <person name="Mehta T."/>
            <person name="Meldrim J."/>
            <person name="Meneus L."/>
            <person name="Mihai O."/>
            <person name="Mihalev A."/>
            <person name="Mihova T."/>
            <person name="Mittelman R."/>
            <person name="Mlenga V."/>
            <person name="Montmayeur A."/>
            <person name="Mulrain L."/>
            <person name="Navidi A."/>
            <person name="Naylor J."/>
            <person name="Negash T."/>
            <person name="Nguyen T."/>
            <person name="Nguyen N."/>
            <person name="Nicol R."/>
            <person name="Norbu C."/>
            <person name="Norbu N."/>
            <person name="Novod N."/>
            <person name="O'Neill B."/>
            <person name="Osman S."/>
            <person name="Markiewicz E."/>
            <person name="Oyono O.L."/>
            <person name="Patti C."/>
            <person name="Phunkhang P."/>
            <person name="Pierre F."/>
            <person name="Priest M."/>
            <person name="Raghuraman S."/>
            <person name="Rege F."/>
            <person name="Reyes R."/>
            <person name="Rise C."/>
            <person name="Rogov P."/>
            <person name="Ross K."/>
            <person name="Ryan E."/>
            <person name="Settipalli S."/>
            <person name="Shea T."/>
            <person name="Sherpa N."/>
            <person name="Shi L."/>
            <person name="Shih D."/>
            <person name="Sparrow T."/>
            <person name="Spaulding J."/>
            <person name="Stalker J."/>
            <person name="Stange-Thomann N."/>
            <person name="Stavropoulos S."/>
            <person name="Stone C."/>
            <person name="Strader C."/>
            <person name="Tesfaye S."/>
            <person name="Thomson T."/>
            <person name="Thoulutsang Y."/>
            <person name="Thoulutsang D."/>
            <person name="Topham K."/>
            <person name="Topping I."/>
            <person name="Tsamla T."/>
            <person name="Vassiliev H."/>
            <person name="Vo A."/>
            <person name="Wangchuk T."/>
            <person name="Wangdi T."/>
            <person name="Weiand M."/>
            <person name="Wilkinson J."/>
            <person name="Wilson A."/>
            <person name="Yadav S."/>
            <person name="Young G."/>
            <person name="Yu Q."/>
            <person name="Zembek L."/>
            <person name="Zhong D."/>
            <person name="Zimmer A."/>
            <person name="Zwirko Z."/>
            <person name="Jaffe D.B."/>
            <person name="Alvarez P."/>
            <person name="Brockman W."/>
            <person name="Butler J."/>
            <person name="Chin C."/>
            <person name="Gnerre S."/>
            <person name="Grabherr M."/>
            <person name="Kleber M."/>
            <person name="Mauceli E."/>
            <person name="MacCallum I."/>
        </authorList>
    </citation>
    <scope>NUCLEOTIDE SEQUENCE [LARGE SCALE GENOMIC DNA]</scope>
    <source>
        <strain evidence="3">Tucson 15081-1352.22</strain>
    </source>
</reference>
<dbReference type="OrthoDB" id="6021743at2759"/>
<evidence type="ECO:0000313" key="3">
    <source>
        <dbReference type="Proteomes" id="UP000009192"/>
    </source>
</evidence>
<keyword evidence="3" id="KW-1185">Reference proteome</keyword>
<dbReference type="OMA" id="DRAWITM"/>
<dbReference type="HOGENOM" id="CLU_400764_0_0_1"/>
<feature type="coiled-coil region" evidence="1">
    <location>
        <begin position="566"/>
        <end position="622"/>
    </location>
</feature>
<dbReference type="PhylomeDB" id="B4KYM5"/>
<evidence type="ECO:0000313" key="2">
    <source>
        <dbReference type="EMBL" id="EDW17739.1"/>
    </source>
</evidence>
<protein>
    <submittedName>
        <fullName evidence="2">Uncharacterized protein, isoform A</fullName>
    </submittedName>
</protein>
<keyword evidence="1" id="KW-0175">Coiled coil</keyword>
<dbReference type="InParanoid" id="B4KYM5"/>
<name>B4KYM5_DROMO</name>
<dbReference type="SUPFAM" id="SSF69322">
    <property type="entry name" value="Tricorn protease domain 2"/>
    <property type="match status" value="1"/>
</dbReference>
<dbReference type="FunCoup" id="B4KYM5">
    <property type="interactions" value="2"/>
</dbReference>
<dbReference type="AlphaFoldDB" id="B4KYM5"/>
<proteinExistence type="predicted"/>
<organism evidence="2 3">
    <name type="scientific">Drosophila mojavensis</name>
    <name type="common">Fruit fly</name>
    <dbReference type="NCBI Taxonomy" id="7230"/>
    <lineage>
        <taxon>Eukaryota</taxon>
        <taxon>Metazoa</taxon>
        <taxon>Ecdysozoa</taxon>
        <taxon>Arthropoda</taxon>
        <taxon>Hexapoda</taxon>
        <taxon>Insecta</taxon>
        <taxon>Pterygota</taxon>
        <taxon>Neoptera</taxon>
        <taxon>Endopterygota</taxon>
        <taxon>Diptera</taxon>
        <taxon>Brachycera</taxon>
        <taxon>Muscomorpha</taxon>
        <taxon>Ephydroidea</taxon>
        <taxon>Drosophilidae</taxon>
        <taxon>Drosophila</taxon>
    </lineage>
</organism>